<evidence type="ECO:0000256" key="5">
    <source>
        <dbReference type="ARBA" id="ARBA00022989"/>
    </source>
</evidence>
<feature type="transmembrane region" description="Helical" evidence="8">
    <location>
        <begin position="654"/>
        <end position="671"/>
    </location>
</feature>
<evidence type="ECO:0000256" key="9">
    <source>
        <dbReference type="SAM" id="SignalP"/>
    </source>
</evidence>
<reference evidence="11 12" key="1">
    <citation type="journal article" date="2020" name="IScience">
        <title>Genome Sequencing of the Endangered Kingdonia uniflora (Circaeasteraceae, Ranunculales) Reveals Potential Mechanisms of Evolutionary Specialization.</title>
        <authorList>
            <person name="Sun Y."/>
            <person name="Deng T."/>
            <person name="Zhang A."/>
            <person name="Moore M.J."/>
            <person name="Landis J.B."/>
            <person name="Lin N."/>
            <person name="Zhang H."/>
            <person name="Zhang X."/>
            <person name="Huang J."/>
            <person name="Zhang X."/>
            <person name="Sun H."/>
            <person name="Wang H."/>
        </authorList>
    </citation>
    <scope>NUCLEOTIDE SEQUENCE [LARGE SCALE GENOMIC DNA]</scope>
    <source>
        <strain evidence="11">TB1705</strain>
        <tissue evidence="11">Leaf</tissue>
    </source>
</reference>
<keyword evidence="9" id="KW-0732">Signal</keyword>
<dbReference type="InterPro" id="IPR021910">
    <property type="entry name" value="NGX6/PGAP6/MYMK"/>
</dbReference>
<sequence length="1055" mass="118602">MAGAYQTLTLCFMLLFFFLASPVCCSASNTFTVSSFRYSKTKLDPYNWRYIRVEMPSWFSALYINLESDVGITKESIGNLTETTLPMICFRNGSPPLPDVSSVSLRDLVLSPLLNSSVGGIQDLPRVEQCHLLQKKIMLALTNEQISPGVWYVGLFNGIGSARTQSKMINRGSTFSFSANVSVDGCTTSTMWGPFCNQTVLPLSCAQSDVKNSHIRNLPDVVKFNQTLENIITCRNYIETSCQNHSEEQIYLLDVAGSAQLLKIMLKTPANETGNAGINLYTRHGAIPSSTLHDYYTDISTAPLVINSPKVGRWYFVTGLSNQTNVSGVIQEQNICYSLDWEVHECPAGKAGPNCTWESYMLQTFLRNDQSAAFESYYLPITEKISLESASFLLNPLLSNFSLGNKSDTSWTYFLLDIPRGAAGINIHIQLNSDAKLNYGIYSRFGGLPSRDFWDYYYENSTSSSNDSLFFKLDDSSEKSISFYILYAKEGTWGFGLRHPVPTGSPSKSGTKMFVATERCHRGCSGHGSCKYAVDASGLTSYSYCWCDRNHGGFDCSIEIVSHKGHIWQSAALIASNAAAILPAFWALRQKAFAEWVLFTASGISSGLYHACDVGTWCALSFQTLQFMDFWLSFMAVVSTFIYLATVDEATKRVIHTTVSILTALMAISGATRSSNIVLVIAIGTSGLLICWMIEFSSSLKSVSCSTQISLNVHERWQKIRKLFSNLIKTIRDFFRWGFVVAGFIALSMAAISWNMESSKNYWISHSLWHISIYTSSFFFLCSKRKAVNGDRQEVPHTPYELTRQDSLPRDSVQLLIKSDWKNKFPRTFKRTPNLWRVAVLPSATLFSEKFVEVQGGTWDDSDDQNNNNEDHPQVVENGQYYAYPAFLNCNNDNSDIFKLENSIENQSDHENNEFEDLNLEDLYALTFVKCMILEKEVHDAKEKMKSTLDELHKAKLDLVLSQQKLENFCNRAKNIDKMLCMGKRILAHSGLGYEEHLSNAKTPQVTKFVKAIATISFPKHNVISFICNQAKRFSYSQIYYCEICGRKGHIASYC</sequence>
<feature type="transmembrane region" description="Helical" evidence="8">
    <location>
        <begin position="630"/>
        <end position="647"/>
    </location>
</feature>
<keyword evidence="7" id="KW-0175">Coiled coil</keyword>
<dbReference type="PANTHER" id="PTHR14319:SF3">
    <property type="entry name" value="TRANSMEMBRANE PROTEIN-LIKE PROTEIN"/>
    <property type="match status" value="1"/>
</dbReference>
<accession>A0A7J7MSB4</accession>
<protein>
    <recommendedName>
        <fullName evidence="10">EGF-like domain-containing protein</fullName>
    </recommendedName>
</protein>
<dbReference type="InterPro" id="IPR000742">
    <property type="entry name" value="EGF"/>
</dbReference>
<evidence type="ECO:0000256" key="1">
    <source>
        <dbReference type="ARBA" id="ARBA00004651"/>
    </source>
</evidence>
<evidence type="ECO:0000256" key="3">
    <source>
        <dbReference type="ARBA" id="ARBA00022475"/>
    </source>
</evidence>
<keyword evidence="6 8" id="KW-0472">Membrane</keyword>
<evidence type="ECO:0000256" key="4">
    <source>
        <dbReference type="ARBA" id="ARBA00022692"/>
    </source>
</evidence>
<dbReference type="Proteomes" id="UP000541444">
    <property type="component" value="Unassembled WGS sequence"/>
</dbReference>
<evidence type="ECO:0000256" key="6">
    <source>
        <dbReference type="ARBA" id="ARBA00023136"/>
    </source>
</evidence>
<comment type="subcellular location">
    <subcellularLocation>
        <location evidence="1">Cell membrane</location>
        <topology evidence="1">Multi-pass membrane protein</topology>
    </subcellularLocation>
</comment>
<dbReference type="GO" id="GO:0005886">
    <property type="term" value="C:plasma membrane"/>
    <property type="evidence" value="ECO:0007669"/>
    <property type="project" value="UniProtKB-SubCell"/>
</dbReference>
<feature type="transmembrane region" description="Helical" evidence="8">
    <location>
        <begin position="762"/>
        <end position="782"/>
    </location>
</feature>
<dbReference type="PROSITE" id="PS00022">
    <property type="entry name" value="EGF_1"/>
    <property type="match status" value="1"/>
</dbReference>
<organism evidence="11 12">
    <name type="scientific">Kingdonia uniflora</name>
    <dbReference type="NCBI Taxonomy" id="39325"/>
    <lineage>
        <taxon>Eukaryota</taxon>
        <taxon>Viridiplantae</taxon>
        <taxon>Streptophyta</taxon>
        <taxon>Embryophyta</taxon>
        <taxon>Tracheophyta</taxon>
        <taxon>Spermatophyta</taxon>
        <taxon>Magnoliopsida</taxon>
        <taxon>Ranunculales</taxon>
        <taxon>Circaeasteraceae</taxon>
        <taxon>Kingdonia</taxon>
    </lineage>
</organism>
<keyword evidence="4 8" id="KW-0812">Transmembrane</keyword>
<dbReference type="AlphaFoldDB" id="A0A7J7MSB4"/>
<keyword evidence="3" id="KW-1003">Cell membrane</keyword>
<keyword evidence="5 8" id="KW-1133">Transmembrane helix</keyword>
<proteinExistence type="inferred from homology"/>
<evidence type="ECO:0000259" key="10">
    <source>
        <dbReference type="PROSITE" id="PS00022"/>
    </source>
</evidence>
<evidence type="ECO:0000313" key="12">
    <source>
        <dbReference type="Proteomes" id="UP000541444"/>
    </source>
</evidence>
<feature type="chain" id="PRO_5029538757" description="EGF-like domain-containing protein" evidence="9">
    <location>
        <begin position="28"/>
        <end position="1055"/>
    </location>
</feature>
<evidence type="ECO:0000256" key="7">
    <source>
        <dbReference type="SAM" id="Coils"/>
    </source>
</evidence>
<feature type="transmembrane region" description="Helical" evidence="8">
    <location>
        <begin position="677"/>
        <end position="694"/>
    </location>
</feature>
<feature type="transmembrane region" description="Helical" evidence="8">
    <location>
        <begin position="734"/>
        <end position="756"/>
    </location>
</feature>
<dbReference type="PANTHER" id="PTHR14319">
    <property type="entry name" value="FIVE-SPAN TRANSMEMBRANE PROTEIN M83"/>
    <property type="match status" value="1"/>
</dbReference>
<feature type="domain" description="EGF-like" evidence="10">
    <location>
        <begin position="545"/>
        <end position="556"/>
    </location>
</feature>
<feature type="signal peptide" evidence="9">
    <location>
        <begin position="1"/>
        <end position="27"/>
    </location>
</feature>
<evidence type="ECO:0000313" key="11">
    <source>
        <dbReference type="EMBL" id="KAF6157692.1"/>
    </source>
</evidence>
<comment type="similarity">
    <text evidence="2">Belongs to the TMEM8 family.</text>
</comment>
<gene>
    <name evidence="11" type="ORF">GIB67_037265</name>
</gene>
<feature type="coiled-coil region" evidence="7">
    <location>
        <begin position="931"/>
        <end position="958"/>
    </location>
</feature>
<keyword evidence="12" id="KW-1185">Reference proteome</keyword>
<dbReference type="EMBL" id="JACGCM010001272">
    <property type="protein sequence ID" value="KAF6157692.1"/>
    <property type="molecule type" value="Genomic_DNA"/>
</dbReference>
<comment type="caution">
    <text evidence="11">The sequence shown here is derived from an EMBL/GenBank/DDBJ whole genome shotgun (WGS) entry which is preliminary data.</text>
</comment>
<evidence type="ECO:0000256" key="8">
    <source>
        <dbReference type="SAM" id="Phobius"/>
    </source>
</evidence>
<dbReference type="OrthoDB" id="69646at2759"/>
<evidence type="ECO:0000256" key="2">
    <source>
        <dbReference type="ARBA" id="ARBA00005542"/>
    </source>
</evidence>
<name>A0A7J7MSB4_9MAGN</name>
<dbReference type="Pfam" id="PF12036">
    <property type="entry name" value="DUF3522"/>
    <property type="match status" value="1"/>
</dbReference>